<dbReference type="InterPro" id="IPR007280">
    <property type="entry name" value="Peptidase_C_arc/bac"/>
</dbReference>
<dbReference type="Gene3D" id="2.150.10.10">
    <property type="entry name" value="Serralysin-like metalloprotease, C-terminal"/>
    <property type="match status" value="1"/>
</dbReference>
<feature type="domain" description="Peptidase C-terminal archaeal/bacterial" evidence="3">
    <location>
        <begin position="989"/>
        <end position="1060"/>
    </location>
</feature>
<name>A0A977L0S9_9CYAN</name>
<organism evidence="5">
    <name type="scientific">Woronichinia naegeliana WA131</name>
    <dbReference type="NCBI Taxonomy" id="2824559"/>
    <lineage>
        <taxon>Bacteria</taxon>
        <taxon>Bacillati</taxon>
        <taxon>Cyanobacteriota</taxon>
        <taxon>Cyanophyceae</taxon>
        <taxon>Synechococcales</taxon>
        <taxon>Coelosphaeriaceae</taxon>
        <taxon>Woronichinia</taxon>
    </lineage>
</organism>
<dbReference type="EMBL" id="CP073041">
    <property type="protein sequence ID" value="UXE61920.1"/>
    <property type="molecule type" value="Genomic_DNA"/>
</dbReference>
<dbReference type="InterPro" id="IPR001434">
    <property type="entry name" value="OmcB-like_DUF11"/>
</dbReference>
<feature type="region of interest" description="Disordered" evidence="1">
    <location>
        <begin position="504"/>
        <end position="523"/>
    </location>
</feature>
<dbReference type="InterPro" id="IPR001343">
    <property type="entry name" value="Hemolysn_Ca-bd"/>
</dbReference>
<evidence type="ECO:0000259" key="3">
    <source>
        <dbReference type="Pfam" id="PF04151"/>
    </source>
</evidence>
<dbReference type="Gene3D" id="3.30.1380.10">
    <property type="match status" value="1"/>
</dbReference>
<dbReference type="NCBIfam" id="NF041519">
    <property type="entry name" value="bluetail"/>
    <property type="match status" value="1"/>
</dbReference>
<evidence type="ECO:0000259" key="2">
    <source>
        <dbReference type="Pfam" id="PF01345"/>
    </source>
</evidence>
<feature type="domain" description="DUF11" evidence="2">
    <location>
        <begin position="1208"/>
        <end position="1318"/>
    </location>
</feature>
<feature type="domain" description="Tryptophan-rich" evidence="4">
    <location>
        <begin position="1455"/>
        <end position="1555"/>
    </location>
</feature>
<dbReference type="NCBIfam" id="TIGR01451">
    <property type="entry name" value="B_ant_repeat"/>
    <property type="match status" value="2"/>
</dbReference>
<gene>
    <name evidence="5" type="ORF">KA717_03040</name>
</gene>
<proteinExistence type="predicted"/>
<dbReference type="GO" id="GO:0005509">
    <property type="term" value="F:calcium ion binding"/>
    <property type="evidence" value="ECO:0007669"/>
    <property type="project" value="InterPro"/>
</dbReference>
<evidence type="ECO:0000313" key="5">
    <source>
        <dbReference type="EMBL" id="UXE61920.1"/>
    </source>
</evidence>
<dbReference type="KEGG" id="wna:KA717_03040"/>
<dbReference type="InterPro" id="IPR047589">
    <property type="entry name" value="DUF11_rpt"/>
</dbReference>
<accession>A0A977L0S9</accession>
<dbReference type="Pfam" id="PF01345">
    <property type="entry name" value="DUF11"/>
    <property type="match status" value="2"/>
</dbReference>
<evidence type="ECO:0000256" key="1">
    <source>
        <dbReference type="SAM" id="MobiDB-lite"/>
    </source>
</evidence>
<dbReference type="Proteomes" id="UP001065613">
    <property type="component" value="Chromosome"/>
</dbReference>
<feature type="domain" description="DUF11" evidence="2">
    <location>
        <begin position="1081"/>
        <end position="1192"/>
    </location>
</feature>
<dbReference type="Gene3D" id="2.60.120.380">
    <property type="match status" value="3"/>
</dbReference>
<dbReference type="InterPro" id="IPR011121">
    <property type="entry name" value="Trp-rich_dom"/>
</dbReference>
<dbReference type="InterPro" id="IPR048165">
    <property type="entry name" value="Bluetail_dom"/>
</dbReference>
<reference evidence="5" key="1">
    <citation type="submission" date="2021-04" db="EMBL/GenBank/DDBJ databases">
        <title>Genome sequence of Woronichinia naegeliana from Washington state freshwater lake bloom.</title>
        <authorList>
            <person name="Dreher T.W."/>
        </authorList>
    </citation>
    <scope>NUCLEOTIDE SEQUENCE</scope>
    <source>
        <strain evidence="5">WA131</strain>
    </source>
</reference>
<dbReference type="InterPro" id="IPR009045">
    <property type="entry name" value="Zn_M74/Hedgehog-like"/>
</dbReference>
<feature type="domain" description="Tryptophan-rich" evidence="4">
    <location>
        <begin position="1567"/>
        <end position="1671"/>
    </location>
</feature>
<dbReference type="Pfam" id="PF00353">
    <property type="entry name" value="HemolysinCabind"/>
    <property type="match status" value="1"/>
</dbReference>
<dbReference type="Pfam" id="PF07483">
    <property type="entry name" value="W_rich_C"/>
    <property type="match status" value="2"/>
</dbReference>
<dbReference type="Pfam" id="PF04151">
    <property type="entry name" value="PPC"/>
    <property type="match status" value="1"/>
</dbReference>
<dbReference type="InterPro" id="IPR018511">
    <property type="entry name" value="Hemolysin-typ_Ca-bd_CS"/>
</dbReference>
<sequence>MTLAYNQLTAFAGLDDFWGRFDTAFGTNYDRAMALTFQSQWLAGDFNQLPTVEVISSDILGNARGAYASSSNIIYLSDQFVATASQSDVEAVILEEFGHFVDAQVNSVDSPGDEGELFSALVRGVSLSVAELSRIKTEDDTAIIVIDGQSILIEQASLSGSGGVGGTNKTLQLDPLAPGQTKKIVTLTYFYEHYTIPDQFEVRYAGKPIFSTKTLVSGTKSGILTFEQVQGEDFLNIVVTAPQSGTAWDYSVSTEAKEITVQGLLGDVIEINLGKQAGSMKFNPTSAELTALNAKGKLIDEKGNDAIPGNQYDTLYYVPKVSGTILTYDQARQGDLGLGEVAFSVEDQDQKSITVKVNVTDGFSVANGSNPVITTAQAGTLDEYSQEQRLAYLGFPGKNGTPLTINGKNDGDELSWAINLFDAVIEDKSKVVPVQNLSKNAEVFINASNAPQWNEIKVGTIQGVNIKDGNLQTERWATDWAFRTLQNARTAFGQDLTLNGASLKPGGPPGSLHASHGAGRDIDIDTRPREAYDDGRNFFLETRINNVWYVAAPNNQIIVRNTNGTYQAAASTPQNLVNAVRGNQAFNNRQLLSQISNFLVDNTAIGYSSANVQNQIQAFTDTGLVTRVWHNDPRHWSATDGQTGVIRYSSGHNGHVHYDIGIPTATTNSTFNLQSLSVEAFSPEFLLVNPSPLASVSAFNDLSNAIELNQLEGNVNLTGSIGSTNPDVYYRFTLGNPIEEDEVYFFTYRDFSLLLNGLSADIDVELIQDFNEDNIRQDYEVVASSEEIGNSNETIELTDLSPNVYYVRVFQKSGDTNYNLTLTVPPLPVPSDNAGNTPSNAQDLGTLSGNLTRTDFIGEVDPNDYYRFNLTTVSDFSLEVNGLDQGDLIATLGQDTNNDGVIDFDETIAVSDAEGNESEVININGLAVGDYYVWLSPSSGNTNYNLNLSATPSVIPTDKAGSTLATAFNLGTLANSTQNDFVGNVDSIDYYRFTLTNPSGLTLSLSGLSADADLELSQDKNGDSEISSDEIIQVSELTENQDESIDISALSAGNYFVKVSQYEGDTTYDLSLTPKTAIGVDLQVSVTSITTPLILGNNVSYTVTVKNIGASTATGVVLTDNLPLESVLNVSATPSKGLANVLSDAINADIGTLNVNESATVVVSGELIGSGFLSSLIEASSSETDFSPDDNSVVQRFNVAPGAIQPADLELSLTSDKTTANIDDLINFTITLTNKGSGAATSIQVKSLLPQGLTFVSSTPQQGSYDPTTGIWDAANIAKDNQAFINIIAKVTSTQSLSVMAEVIAVTEPDPDSTPNNNNLNEDDQAKVVINNDNNQPNPNNQPPTALILNNVVNELAENSDTKNGIKVADIVISDDGQGTNNLFLTEIDATSFEIRDKGLFFIGTNLDFQTRNQYQVVVNVDDSSVGTNPDASAIFSLNITNEHYTIIENQGVVKLWNETSTYFYTQNGNSPLITLKYLNQPYNNIYPGWNPLAAETINGENQVLWKNITANTIGLWKTDASWNWLSSDVWDLNSPQTLSQEALFEVDANGDGVISSFVPIESVGNTAFVKDLANQLFAQVRTTTPISLQAFGQPISESSFPGWEALAVETINGENQVLWKNIADQSLYIWKTDSNWNWLSSEAKGALSSSQALDQETIFGIDANGDDSVGNPVALNLVGTSSNDTLIGGAKNDILTGLGGKDILTGGAGIDKFGYKTLTDSLLANYDLITDFNATTGNDLFLVTTARAGFTPDLTVATLDATGIGTALTTTNFAANYAAQFTFTSGTTTRTFVAINDAIAGFNASTDSIVEVTGLTGTLAIGNFVTA</sequence>
<dbReference type="SUPFAM" id="SSF51120">
    <property type="entry name" value="beta-Roll"/>
    <property type="match status" value="1"/>
</dbReference>
<dbReference type="InterPro" id="IPR011049">
    <property type="entry name" value="Serralysin-like_metalloprot_C"/>
</dbReference>
<evidence type="ECO:0000259" key="4">
    <source>
        <dbReference type="Pfam" id="PF07483"/>
    </source>
</evidence>
<protein>
    <submittedName>
        <fullName evidence="5">Pre-peptidase C-terminal domain-containing protein</fullName>
    </submittedName>
</protein>
<dbReference type="SUPFAM" id="SSF89260">
    <property type="entry name" value="Collagen-binding domain"/>
    <property type="match status" value="3"/>
</dbReference>
<dbReference type="PROSITE" id="PS00330">
    <property type="entry name" value="HEMOLYSIN_CALCIUM"/>
    <property type="match status" value="1"/>
</dbReference>